<accession>A0A7W9Y9Y2</accession>
<dbReference type="Proteomes" id="UP000547879">
    <property type="component" value="Unassembled WGS sequence"/>
</dbReference>
<dbReference type="InterPro" id="IPR047114">
    <property type="entry name" value="YciF"/>
</dbReference>
<dbReference type="Pfam" id="PF05974">
    <property type="entry name" value="DUF892"/>
    <property type="match status" value="1"/>
</dbReference>
<evidence type="ECO:0000313" key="1">
    <source>
        <dbReference type="EMBL" id="MBB6164701.1"/>
    </source>
</evidence>
<name>A0A7W9Y9Y2_9HYPH</name>
<dbReference type="InterPro" id="IPR009078">
    <property type="entry name" value="Ferritin-like_SF"/>
</dbReference>
<reference evidence="1 2" key="1">
    <citation type="submission" date="2020-08" db="EMBL/GenBank/DDBJ databases">
        <title>Genomic Encyclopedia of Type Strains, Phase IV (KMG-IV): sequencing the most valuable type-strain genomes for metagenomic binning, comparative biology and taxonomic classification.</title>
        <authorList>
            <person name="Goeker M."/>
        </authorList>
    </citation>
    <scope>NUCLEOTIDE SEQUENCE [LARGE SCALE GENOMIC DNA]</scope>
    <source>
        <strain evidence="1 2">DSM 100734</strain>
    </source>
</reference>
<organism evidence="1 2">
    <name type="scientific">Rhizobium wenxiniae</name>
    <dbReference type="NCBI Taxonomy" id="1737357"/>
    <lineage>
        <taxon>Bacteria</taxon>
        <taxon>Pseudomonadati</taxon>
        <taxon>Pseudomonadota</taxon>
        <taxon>Alphaproteobacteria</taxon>
        <taxon>Hyphomicrobiales</taxon>
        <taxon>Rhizobiaceae</taxon>
        <taxon>Rhizobium/Agrobacterium group</taxon>
        <taxon>Rhizobium</taxon>
    </lineage>
</organism>
<dbReference type="Gene3D" id="1.20.1260.10">
    <property type="match status" value="1"/>
</dbReference>
<dbReference type="EMBL" id="JACHEG010000006">
    <property type="protein sequence ID" value="MBB6164701.1"/>
    <property type="molecule type" value="Genomic_DNA"/>
</dbReference>
<gene>
    <name evidence="1" type="ORF">HNQ72_004546</name>
</gene>
<comment type="caution">
    <text evidence="1">The sequence shown here is derived from an EMBL/GenBank/DDBJ whole genome shotgun (WGS) entry which is preliminary data.</text>
</comment>
<evidence type="ECO:0000313" key="2">
    <source>
        <dbReference type="Proteomes" id="UP000547879"/>
    </source>
</evidence>
<dbReference type="AlphaFoldDB" id="A0A7W9Y9Y2"/>
<dbReference type="InterPro" id="IPR010287">
    <property type="entry name" value="DUF892_YciF-like"/>
</dbReference>
<protein>
    <submittedName>
        <fullName evidence="1">Ferritin-like metal-binding protein YciE</fullName>
    </submittedName>
</protein>
<dbReference type="RefSeq" id="WP_183995415.1">
    <property type="nucleotide sequence ID" value="NZ_BMHW01000005.1"/>
</dbReference>
<dbReference type="PANTHER" id="PTHR30565:SF9">
    <property type="entry name" value="PROTEIN YCIF"/>
    <property type="match status" value="1"/>
</dbReference>
<keyword evidence="2" id="KW-1185">Reference proteome</keyword>
<dbReference type="SUPFAM" id="SSF47240">
    <property type="entry name" value="Ferritin-like"/>
    <property type="match status" value="1"/>
</dbReference>
<sequence>MSDNATRDIFITGLKNAHAMETQALSIMKPQVKRIENYPDVAARFEQHIAETEGQLTRIEEILSSLDEDHSKLKDMALSFTGTMAAMGHTVAGDEILKNSFANFAFENFEIAAYKSLITIAETGGYNSGANSLKLNLAEEKAMADWLDQNLPAVTSRFLSLREAGDKAKV</sequence>
<dbReference type="PANTHER" id="PTHR30565">
    <property type="entry name" value="PROTEIN YCIF"/>
    <property type="match status" value="1"/>
</dbReference>
<dbReference type="InterPro" id="IPR012347">
    <property type="entry name" value="Ferritin-like"/>
</dbReference>
<proteinExistence type="predicted"/>